<keyword evidence="2" id="KW-1185">Reference proteome</keyword>
<dbReference type="EMBL" id="BNBE01000001">
    <property type="protein sequence ID" value="GHF88302.1"/>
    <property type="molecule type" value="Genomic_DNA"/>
</dbReference>
<reference evidence="1" key="2">
    <citation type="submission" date="2020-09" db="EMBL/GenBank/DDBJ databases">
        <authorList>
            <person name="Sun Q."/>
            <person name="Ohkuma M."/>
        </authorList>
    </citation>
    <scope>NUCLEOTIDE SEQUENCE</scope>
    <source>
        <strain evidence="1">JCM 4122</strain>
    </source>
</reference>
<comment type="caution">
    <text evidence="1">The sequence shown here is derived from an EMBL/GenBank/DDBJ whole genome shotgun (WGS) entry which is preliminary data.</text>
</comment>
<accession>A0A919BG90</accession>
<sequence>MTVTSSTRPFRSATPVKVAPACVVLPFFTPAMPGYGAMPKSPVSSRLVFWISKVSRFLPGFASPGKAVRTVAAYSRKSGFCMPLRAISVRSYAEETCPGAS</sequence>
<proteinExistence type="predicted"/>
<reference evidence="1" key="1">
    <citation type="journal article" date="2014" name="Int. J. Syst. Evol. Microbiol.">
        <title>Complete genome sequence of Corynebacterium casei LMG S-19264T (=DSM 44701T), isolated from a smear-ripened cheese.</title>
        <authorList>
            <consortium name="US DOE Joint Genome Institute (JGI-PGF)"/>
            <person name="Walter F."/>
            <person name="Albersmeier A."/>
            <person name="Kalinowski J."/>
            <person name="Ruckert C."/>
        </authorList>
    </citation>
    <scope>NUCLEOTIDE SEQUENCE</scope>
    <source>
        <strain evidence="1">JCM 4122</strain>
    </source>
</reference>
<name>A0A919BG90_STRFL</name>
<evidence type="ECO:0000313" key="1">
    <source>
        <dbReference type="EMBL" id="GHF88302.1"/>
    </source>
</evidence>
<organism evidence="1 2">
    <name type="scientific">Streptomyces filamentosus</name>
    <name type="common">Streptomyces roseosporus</name>
    <dbReference type="NCBI Taxonomy" id="67294"/>
    <lineage>
        <taxon>Bacteria</taxon>
        <taxon>Bacillati</taxon>
        <taxon>Actinomycetota</taxon>
        <taxon>Actinomycetes</taxon>
        <taxon>Kitasatosporales</taxon>
        <taxon>Streptomycetaceae</taxon>
        <taxon>Streptomyces</taxon>
    </lineage>
</organism>
<evidence type="ECO:0000313" key="2">
    <source>
        <dbReference type="Proteomes" id="UP000632849"/>
    </source>
</evidence>
<gene>
    <name evidence="1" type="ORF">GCM10017667_16240</name>
</gene>
<protein>
    <submittedName>
        <fullName evidence="1">Uncharacterized protein</fullName>
    </submittedName>
</protein>
<dbReference type="AlphaFoldDB" id="A0A919BG90"/>
<dbReference type="Proteomes" id="UP000632849">
    <property type="component" value="Unassembled WGS sequence"/>
</dbReference>